<dbReference type="Pfam" id="PF13424">
    <property type="entry name" value="TPR_12"/>
    <property type="match status" value="1"/>
</dbReference>
<dbReference type="SUPFAM" id="SSF48452">
    <property type="entry name" value="TPR-like"/>
    <property type="match status" value="1"/>
</dbReference>
<sequence length="446" mass="49526">QEGDGSESEKLAQEVLSLWQSCGDKVGVAVGWHLLSAARSLSGQGNLMEPLTKALDLYREERWRRYEATVLYNLSERQRFEPHGGAVAQRTAEEAVSIWRELGNFKGEATAMTAVAKAMITRGLREDDALQLVRGRMRELQEDKPALAQLGYGCIPVLQECGAHDDALAVAEEVLAINRELGNRHEEAWTLKNLSEVRRDMGLFQEALDCAQEAQAVFQELGDEMGEEEAKKVLSHIYTAKREAHKSPHRQRALDLLGQFASCVAQKDSEGFQRALTQLRLYQGVDGQDVAASLGSLMEDDPETYRWYVEASADYFQVTFEEAESMVGRAPMNPTQRAANLDSRGVKGGGIYVMFRFSGMGYGPSFRPVQQAYRQGRPYEASQGPAPAALCVLRDETAEEWERVAVMQAHAGVLDGALQGSAFYYQSFLQPIIDMRESGRSQVKAS</sequence>
<dbReference type="InterPro" id="IPR011990">
    <property type="entry name" value="TPR-like_helical_dom_sf"/>
</dbReference>
<organism evidence="1 2">
    <name type="scientific">Effrenium voratum</name>
    <dbReference type="NCBI Taxonomy" id="2562239"/>
    <lineage>
        <taxon>Eukaryota</taxon>
        <taxon>Sar</taxon>
        <taxon>Alveolata</taxon>
        <taxon>Dinophyceae</taxon>
        <taxon>Suessiales</taxon>
        <taxon>Symbiodiniaceae</taxon>
        <taxon>Effrenium</taxon>
    </lineage>
</organism>
<evidence type="ECO:0000313" key="1">
    <source>
        <dbReference type="EMBL" id="CAJ1383814.1"/>
    </source>
</evidence>
<dbReference type="EMBL" id="CAUJNA010001053">
    <property type="protein sequence ID" value="CAJ1383814.1"/>
    <property type="molecule type" value="Genomic_DNA"/>
</dbReference>
<proteinExistence type="predicted"/>
<dbReference type="Gene3D" id="3.10.129.110">
    <property type="entry name" value="Polyketide synthase dehydratase"/>
    <property type="match status" value="1"/>
</dbReference>
<dbReference type="AlphaFoldDB" id="A0AA36IA96"/>
<dbReference type="PANTHER" id="PTHR10098:SF108">
    <property type="entry name" value="TETRATRICOPEPTIDE REPEAT PROTEIN 28"/>
    <property type="match status" value="1"/>
</dbReference>
<name>A0AA36IA96_9DINO</name>
<evidence type="ECO:0000313" key="2">
    <source>
        <dbReference type="Proteomes" id="UP001178507"/>
    </source>
</evidence>
<dbReference type="InterPro" id="IPR042104">
    <property type="entry name" value="PKS_dehydratase_sf"/>
</dbReference>
<dbReference type="Gene3D" id="1.25.40.10">
    <property type="entry name" value="Tetratricopeptide repeat domain"/>
    <property type="match status" value="2"/>
</dbReference>
<accession>A0AA36IA96</accession>
<comment type="caution">
    <text evidence="1">The sequence shown here is derived from an EMBL/GenBank/DDBJ whole genome shotgun (WGS) entry which is preliminary data.</text>
</comment>
<dbReference type="Proteomes" id="UP001178507">
    <property type="component" value="Unassembled WGS sequence"/>
</dbReference>
<protein>
    <submittedName>
        <fullName evidence="1">Uncharacterized protein</fullName>
    </submittedName>
</protein>
<gene>
    <name evidence="1" type="ORF">EVOR1521_LOCUS10827</name>
</gene>
<feature type="non-terminal residue" evidence="1">
    <location>
        <position position="1"/>
    </location>
</feature>
<dbReference type="PANTHER" id="PTHR10098">
    <property type="entry name" value="RAPSYN-RELATED"/>
    <property type="match status" value="1"/>
</dbReference>
<keyword evidence="2" id="KW-1185">Reference proteome</keyword>
<reference evidence="1" key="1">
    <citation type="submission" date="2023-08" db="EMBL/GenBank/DDBJ databases">
        <authorList>
            <person name="Chen Y."/>
            <person name="Shah S."/>
            <person name="Dougan E. K."/>
            <person name="Thang M."/>
            <person name="Chan C."/>
        </authorList>
    </citation>
    <scope>NUCLEOTIDE SEQUENCE</scope>
</reference>